<dbReference type="PANTHER" id="PTHR16263:SF4">
    <property type="entry name" value="TETRATRICOPEPTIDE REPEAT PROTEIN 38"/>
    <property type="match status" value="1"/>
</dbReference>
<dbReference type="AlphaFoldDB" id="A0A915MWW3"/>
<dbReference type="WBParaSite" id="scaffold6218_cov274.g10590">
    <property type="protein sequence ID" value="scaffold6218_cov274.g10590"/>
    <property type="gene ID" value="scaffold6218_cov274.g10590"/>
</dbReference>
<proteinExistence type="predicted"/>
<sequence>MHRACNEWEDILLEYPNDLMALKFAHTGYFYIGEHLAMRDSIAKVLDKWDKERYHGYSYLHGMYAYGLEESGEYIEAEKQAKMGLQLQRQDCWSTHAIAHCMEMASDFNNGINFLESTENDWSINTIFLAENPKCYLETRGITMTRHNALFYIEKGDFEAALTIYDNKLAPKTSKKSFTLMELIDASSLLSRLELERINVGRERWEGLIPLIEPHIGDQIIAFNDAHIAMVLSKLDNDSIDGEGNLDKQNIGENAIIMRDFGEKLCSSINLFNKEKYDQAFDDLYSIKSQFSRLSGSHAQKDIFTQLLVCAGLHSQDKERNKKALDVLQERGAKMKDSALALRLVKRYEEGLFSER</sequence>
<evidence type="ECO:0000313" key="3">
    <source>
        <dbReference type="Proteomes" id="UP000887561"/>
    </source>
</evidence>
<keyword evidence="3" id="KW-1185">Reference proteome</keyword>
<organism evidence="3 4">
    <name type="scientific">Meloidogyne javanica</name>
    <name type="common">Root-knot nematode worm</name>
    <dbReference type="NCBI Taxonomy" id="6303"/>
    <lineage>
        <taxon>Eukaryota</taxon>
        <taxon>Metazoa</taxon>
        <taxon>Ecdysozoa</taxon>
        <taxon>Nematoda</taxon>
        <taxon>Chromadorea</taxon>
        <taxon>Rhabditida</taxon>
        <taxon>Tylenchina</taxon>
        <taxon>Tylenchomorpha</taxon>
        <taxon>Tylenchoidea</taxon>
        <taxon>Meloidogynidae</taxon>
        <taxon>Meloidogyninae</taxon>
        <taxon>Meloidogyne</taxon>
        <taxon>Meloidogyne incognita group</taxon>
    </lineage>
</organism>
<reference evidence="4" key="1">
    <citation type="submission" date="2022-11" db="UniProtKB">
        <authorList>
            <consortium name="WormBaseParasite"/>
        </authorList>
    </citation>
    <scope>IDENTIFICATION</scope>
</reference>
<evidence type="ECO:0000313" key="4">
    <source>
        <dbReference type="WBParaSite" id="scaffold6218_cov274.g10590"/>
    </source>
</evidence>
<name>A0A915MWW3_MELJA</name>
<keyword evidence="2" id="KW-0802">TPR repeat</keyword>
<dbReference type="InterPro" id="IPR033891">
    <property type="entry name" value="TTC38"/>
</dbReference>
<protein>
    <submittedName>
        <fullName evidence="4">Tetratricopeptide repeat protein 38</fullName>
    </submittedName>
</protein>
<evidence type="ECO:0000256" key="2">
    <source>
        <dbReference type="ARBA" id="ARBA00022803"/>
    </source>
</evidence>
<keyword evidence="1" id="KW-0677">Repeat</keyword>
<evidence type="ECO:0000256" key="1">
    <source>
        <dbReference type="ARBA" id="ARBA00022737"/>
    </source>
</evidence>
<dbReference type="PANTHER" id="PTHR16263">
    <property type="entry name" value="TETRATRICOPEPTIDE REPEAT PROTEIN 38"/>
    <property type="match status" value="1"/>
</dbReference>
<dbReference type="CDD" id="cd05804">
    <property type="entry name" value="StaR_like"/>
    <property type="match status" value="1"/>
</dbReference>
<dbReference type="Proteomes" id="UP000887561">
    <property type="component" value="Unplaced"/>
</dbReference>
<accession>A0A915MWW3</accession>